<evidence type="ECO:0000313" key="2">
    <source>
        <dbReference type="EMBL" id="EQM86771.1"/>
    </source>
</evidence>
<comment type="caution">
    <text evidence="2">The sequence shown here is derived from an EMBL/GenBank/DDBJ whole genome shotgun (WGS) entry which is preliminary data.</text>
</comment>
<dbReference type="GO" id="GO:0006631">
    <property type="term" value="P:fatty acid metabolic process"/>
    <property type="evidence" value="ECO:0007669"/>
    <property type="project" value="TreeGrafter"/>
</dbReference>
<dbReference type="SUPFAM" id="SSF53474">
    <property type="entry name" value="alpha/beta-Hydrolases"/>
    <property type="match status" value="1"/>
</dbReference>
<organism evidence="2 3">
    <name type="scientific">Microbacterium maritypicum MF109</name>
    <dbReference type="NCBI Taxonomy" id="1333857"/>
    <lineage>
        <taxon>Bacteria</taxon>
        <taxon>Bacillati</taxon>
        <taxon>Actinomycetota</taxon>
        <taxon>Actinomycetes</taxon>
        <taxon>Micrococcales</taxon>
        <taxon>Microbacteriaceae</taxon>
        <taxon>Microbacterium</taxon>
    </lineage>
</organism>
<dbReference type="Proteomes" id="UP000016033">
    <property type="component" value="Unassembled WGS sequence"/>
</dbReference>
<dbReference type="PATRIC" id="fig|1333857.3.peg.98"/>
<dbReference type="RefSeq" id="WP_021198092.1">
    <property type="nucleotide sequence ID" value="NZ_ATAO01000002.1"/>
</dbReference>
<dbReference type="EMBL" id="ATAO01000002">
    <property type="protein sequence ID" value="EQM86771.1"/>
    <property type="molecule type" value="Genomic_DNA"/>
</dbReference>
<sequence length="275" mass="29283">MTTLRDHASVAPPDRYDAYPEVPNGTAILLLAGSSGRVEAERADLFARHGARVRAIRWFGGAGQRPSPHEVPIELFTDQLDLLRHDADRVAIFGTSFGAEAALVTASLHPVDATVAVAPSSVVWAGFADGDWSSHWTWQGAPLPAVPFDSSWSPSTEPPEYRSLYQSSLDRAPDATAAATIRSESIRGVVVLIAGGDDRVWPSDRFAAEVVERRRANGRETTLITHSPAGHRMILPGESIATGGVTMARGGSPSADAELGSLAWPQIVHALGLRA</sequence>
<dbReference type="GO" id="GO:0006637">
    <property type="term" value="P:acyl-CoA metabolic process"/>
    <property type="evidence" value="ECO:0007669"/>
    <property type="project" value="TreeGrafter"/>
</dbReference>
<dbReference type="Gene3D" id="3.40.50.1820">
    <property type="entry name" value="alpha/beta hydrolase"/>
    <property type="match status" value="1"/>
</dbReference>
<evidence type="ECO:0000313" key="3">
    <source>
        <dbReference type="Proteomes" id="UP000016033"/>
    </source>
</evidence>
<reference evidence="2 3" key="1">
    <citation type="journal article" date="2013" name="Genome Announc.">
        <title>Whole-genome sequences of five oyster-associated bacteria show potential for crude oil hydrocarbon degradation.</title>
        <authorList>
            <person name="Chauhan A."/>
            <person name="Green S."/>
            <person name="Pathak A."/>
            <person name="Thomas J."/>
            <person name="Venkatramanan R."/>
        </authorList>
    </citation>
    <scope>NUCLEOTIDE SEQUENCE [LARGE SCALE GENOMIC DNA]</scope>
    <source>
        <strain evidence="2 3">MF109</strain>
    </source>
</reference>
<dbReference type="InterPro" id="IPR029058">
    <property type="entry name" value="AB_hydrolase_fold"/>
</dbReference>
<gene>
    <name evidence="2" type="ORF">L687_09405</name>
</gene>
<name>T5L6A3_MICMQ</name>
<protein>
    <recommendedName>
        <fullName evidence="1">BAAT/Acyl-CoA thioester hydrolase C-terminal domain-containing protein</fullName>
    </recommendedName>
</protein>
<dbReference type="InterPro" id="IPR014940">
    <property type="entry name" value="BAAT_C"/>
</dbReference>
<dbReference type="AlphaFoldDB" id="T5L6A3"/>
<proteinExistence type="predicted"/>
<feature type="domain" description="BAAT/Acyl-CoA thioester hydrolase C-terminal" evidence="1">
    <location>
        <begin position="87"/>
        <end position="269"/>
    </location>
</feature>
<dbReference type="PANTHER" id="PTHR10824">
    <property type="entry name" value="ACYL-COENZYME A THIOESTERASE-RELATED"/>
    <property type="match status" value="1"/>
</dbReference>
<dbReference type="PANTHER" id="PTHR10824:SF4">
    <property type="entry name" value="ACYL-COENZYME A THIOESTERASE 1-LIKE"/>
    <property type="match status" value="1"/>
</dbReference>
<dbReference type="Pfam" id="PF08840">
    <property type="entry name" value="BAAT_C"/>
    <property type="match status" value="1"/>
</dbReference>
<accession>T5L6A3</accession>
<dbReference type="GO" id="GO:0047617">
    <property type="term" value="F:fatty acyl-CoA hydrolase activity"/>
    <property type="evidence" value="ECO:0007669"/>
    <property type="project" value="TreeGrafter"/>
</dbReference>
<evidence type="ECO:0000259" key="1">
    <source>
        <dbReference type="Pfam" id="PF08840"/>
    </source>
</evidence>